<organism evidence="3 4">
    <name type="scientific">Brachionus calyciflorus</name>
    <dbReference type="NCBI Taxonomy" id="104777"/>
    <lineage>
        <taxon>Eukaryota</taxon>
        <taxon>Metazoa</taxon>
        <taxon>Spiralia</taxon>
        <taxon>Gnathifera</taxon>
        <taxon>Rotifera</taxon>
        <taxon>Eurotatoria</taxon>
        <taxon>Monogononta</taxon>
        <taxon>Pseudotrocha</taxon>
        <taxon>Ploima</taxon>
        <taxon>Brachionidae</taxon>
        <taxon>Brachionus</taxon>
    </lineage>
</organism>
<evidence type="ECO:0000256" key="1">
    <source>
        <dbReference type="PROSITE-ProRule" id="PRU00042"/>
    </source>
</evidence>
<dbReference type="SUPFAM" id="SSF57667">
    <property type="entry name" value="beta-beta-alpha zinc fingers"/>
    <property type="match status" value="1"/>
</dbReference>
<dbReference type="OrthoDB" id="372803at2759"/>
<feature type="domain" description="C2H2-type" evidence="2">
    <location>
        <begin position="90"/>
        <end position="114"/>
    </location>
</feature>
<reference evidence="3" key="1">
    <citation type="submission" date="2021-02" db="EMBL/GenBank/DDBJ databases">
        <authorList>
            <person name="Nowell W R."/>
        </authorList>
    </citation>
    <scope>NUCLEOTIDE SEQUENCE</scope>
    <source>
        <strain evidence="3">Ploen Becks lab</strain>
    </source>
</reference>
<accession>A0A814IZ61</accession>
<evidence type="ECO:0000259" key="2">
    <source>
        <dbReference type="PROSITE" id="PS50157"/>
    </source>
</evidence>
<name>A0A814IZ61_9BILA</name>
<dbReference type="GO" id="GO:0008270">
    <property type="term" value="F:zinc ion binding"/>
    <property type="evidence" value="ECO:0007669"/>
    <property type="project" value="UniProtKB-KW"/>
</dbReference>
<dbReference type="InterPro" id="IPR013087">
    <property type="entry name" value="Znf_C2H2_type"/>
</dbReference>
<dbReference type="EMBL" id="CAJNOC010004629">
    <property type="protein sequence ID" value="CAF1028385.1"/>
    <property type="molecule type" value="Genomic_DNA"/>
</dbReference>
<keyword evidence="1" id="KW-0479">Metal-binding</keyword>
<evidence type="ECO:0000313" key="3">
    <source>
        <dbReference type="EMBL" id="CAF1028385.1"/>
    </source>
</evidence>
<dbReference type="AlphaFoldDB" id="A0A814IZ61"/>
<keyword evidence="1" id="KW-0863">Zinc-finger</keyword>
<keyword evidence="4" id="KW-1185">Reference proteome</keyword>
<dbReference type="PROSITE" id="PS00028">
    <property type="entry name" value="ZINC_FINGER_C2H2_1"/>
    <property type="match status" value="2"/>
</dbReference>
<gene>
    <name evidence="3" type="ORF">OXX778_LOCUS17736</name>
</gene>
<sequence length="290" mass="33253">MDKVDLKISELIAMGCLQPDDPKFNIFKKRIVPSLVNEWITPKGVNSHSFRCPFDSCAVLVSRSQLMERHLREQHYDEIPIGVFGKIKSHNCNPCGQTFKRLEHLYKHLSGRKHLKTLISQGIATKHQRDEWDEICKAKQEHKELAKNFKLKEMVIEESLDSSSNESNASVIVCSSSSSSEGSSISSSFPELTSTPIIHNIEKRFISHEKVFQELKAHNSDDELFDDLNFLNMINELEKNGNLETKDHPQTLTIPCFQKKRKNEQSDDSLETILSTKRIAPNEESQYLLK</sequence>
<keyword evidence="1" id="KW-0862">Zinc</keyword>
<protein>
    <recommendedName>
        <fullName evidence="2">C2H2-type domain-containing protein</fullName>
    </recommendedName>
</protein>
<dbReference type="InterPro" id="IPR036236">
    <property type="entry name" value="Znf_C2H2_sf"/>
</dbReference>
<feature type="domain" description="C2H2-type" evidence="2">
    <location>
        <begin position="50"/>
        <end position="80"/>
    </location>
</feature>
<evidence type="ECO:0000313" key="4">
    <source>
        <dbReference type="Proteomes" id="UP000663879"/>
    </source>
</evidence>
<dbReference type="Proteomes" id="UP000663879">
    <property type="component" value="Unassembled WGS sequence"/>
</dbReference>
<proteinExistence type="predicted"/>
<dbReference type="PROSITE" id="PS50157">
    <property type="entry name" value="ZINC_FINGER_C2H2_2"/>
    <property type="match status" value="2"/>
</dbReference>
<dbReference type="SMART" id="SM00355">
    <property type="entry name" value="ZnF_C2H2"/>
    <property type="match status" value="2"/>
</dbReference>
<dbReference type="Gene3D" id="3.30.160.60">
    <property type="entry name" value="Classic Zinc Finger"/>
    <property type="match status" value="1"/>
</dbReference>
<comment type="caution">
    <text evidence="3">The sequence shown here is derived from an EMBL/GenBank/DDBJ whole genome shotgun (WGS) entry which is preliminary data.</text>
</comment>